<reference evidence="2 4" key="1">
    <citation type="submission" date="2018-11" db="EMBL/GenBank/DDBJ databases">
        <title>Shewanella sp. M2.</title>
        <authorList>
            <person name="Hwang Y.J."/>
            <person name="Hwang C.Y."/>
        </authorList>
    </citation>
    <scope>NUCLEOTIDE SEQUENCE [LARGE SCALE GENOMIC DNA]</scope>
    <source>
        <strain evidence="2 4">M2</strain>
    </source>
</reference>
<accession>A0A3N4E8E3</accession>
<dbReference type="OrthoDB" id="9761985at2"/>
<keyword evidence="3" id="KW-0547">Nucleotide-binding</keyword>
<dbReference type="AlphaFoldDB" id="A0A3N4E8E3"/>
<dbReference type="EMBL" id="CP034073">
    <property type="protein sequence ID" value="AZG35139.1"/>
    <property type="molecule type" value="Genomic_DNA"/>
</dbReference>
<dbReference type="SUPFAM" id="SSF53335">
    <property type="entry name" value="S-adenosyl-L-methionine-dependent methyltransferases"/>
    <property type="match status" value="1"/>
</dbReference>
<gene>
    <name evidence="3" type="ORF">EGC77_06790</name>
    <name evidence="2" type="ORF">EGC80_09550</name>
</gene>
<sequence length="256" mass="28820">MDIKGNCISSINDEHGPIYVYQTRTSRILSFDGKIYQSSMKLKDINGLALGYTQAMMAGLLFIPTVKTATIMGLGAGSMAKNLLSSFSELQVHAVEYRAAVANTATEYFYLPDTDRLCIHIDDAVNYMKHTDIKSDIIFSDLYNAKGMEPKQVQQSYLRDCKQALNQQGVLVLNIWHTTVNLREELDELLAGVFDNQLLSFEVDSGNTIVLAFKNDIPALKEQDLLAKGQWLQQEMNIPMEPYAKLLLETQDFCEE</sequence>
<dbReference type="GO" id="GO:0006596">
    <property type="term" value="P:polyamine biosynthetic process"/>
    <property type="evidence" value="ECO:0007669"/>
    <property type="project" value="UniProtKB-KW"/>
</dbReference>
<dbReference type="RefSeq" id="WP_124012325.1">
    <property type="nucleotide sequence ID" value="NZ_CP034073.1"/>
</dbReference>
<proteinExistence type="predicted"/>
<dbReference type="EMBL" id="RKKB01000002">
    <property type="protein sequence ID" value="RPA33062.1"/>
    <property type="molecule type" value="Genomic_DNA"/>
</dbReference>
<dbReference type="Proteomes" id="UP000273778">
    <property type="component" value="Chromosome"/>
</dbReference>
<dbReference type="Pfam" id="PF01564">
    <property type="entry name" value="Spermine_synth"/>
    <property type="match status" value="1"/>
</dbReference>
<evidence type="ECO:0000313" key="3">
    <source>
        <dbReference type="EMBL" id="RPA33062.1"/>
    </source>
</evidence>
<keyword evidence="4" id="KW-1185">Reference proteome</keyword>
<organism evidence="3 5">
    <name type="scientific">Shewanella psychromarinicola</name>
    <dbReference type="NCBI Taxonomy" id="2487742"/>
    <lineage>
        <taxon>Bacteria</taxon>
        <taxon>Pseudomonadati</taxon>
        <taxon>Pseudomonadota</taxon>
        <taxon>Gammaproteobacteria</taxon>
        <taxon>Alteromonadales</taxon>
        <taxon>Shewanellaceae</taxon>
        <taxon>Shewanella</taxon>
    </lineage>
</organism>
<name>A0A3N4E8E3_9GAMM</name>
<evidence type="ECO:0000256" key="1">
    <source>
        <dbReference type="ARBA" id="ARBA00023115"/>
    </source>
</evidence>
<evidence type="ECO:0000313" key="2">
    <source>
        <dbReference type="EMBL" id="AZG35139.1"/>
    </source>
</evidence>
<reference evidence="5" key="2">
    <citation type="submission" date="2018-11" db="EMBL/GenBank/DDBJ databases">
        <title>Shewanella sp. R106.</title>
        <authorList>
            <person name="Hwang Y.J."/>
            <person name="Hwang C.Y."/>
        </authorList>
    </citation>
    <scope>NUCLEOTIDE SEQUENCE [LARGE SCALE GENOMIC DNA]</scope>
    <source>
        <strain evidence="5">R106</strain>
    </source>
</reference>
<evidence type="ECO:0000313" key="5">
    <source>
        <dbReference type="Proteomes" id="UP000278855"/>
    </source>
</evidence>
<keyword evidence="1" id="KW-0620">Polyamine biosynthesis</keyword>
<dbReference type="InterPro" id="IPR029063">
    <property type="entry name" value="SAM-dependent_MTases_sf"/>
</dbReference>
<dbReference type="Gene3D" id="3.40.50.150">
    <property type="entry name" value="Vaccinia Virus protein VP39"/>
    <property type="match status" value="1"/>
</dbReference>
<dbReference type="PANTHER" id="PTHR43317:SF1">
    <property type="entry name" value="THERMOSPERMINE SYNTHASE ACAULIS5"/>
    <property type="match status" value="1"/>
</dbReference>
<reference evidence="3" key="3">
    <citation type="submission" date="2018-11" db="EMBL/GenBank/DDBJ databases">
        <authorList>
            <person name="Hwang Y.J."/>
            <person name="Hwang C.Y."/>
        </authorList>
    </citation>
    <scope>NUCLEOTIDE SEQUENCE</scope>
    <source>
        <strain evidence="3">R106</strain>
    </source>
</reference>
<protein>
    <submittedName>
        <fullName evidence="3">ATP-binding protein</fullName>
    </submittedName>
</protein>
<dbReference type="KEGG" id="spsr:EGC80_09550"/>
<evidence type="ECO:0000313" key="4">
    <source>
        <dbReference type="Proteomes" id="UP000273778"/>
    </source>
</evidence>
<dbReference type="PANTHER" id="PTHR43317">
    <property type="entry name" value="THERMOSPERMINE SYNTHASE ACAULIS5"/>
    <property type="match status" value="1"/>
</dbReference>
<dbReference type="GO" id="GO:0005524">
    <property type="term" value="F:ATP binding"/>
    <property type="evidence" value="ECO:0007669"/>
    <property type="project" value="UniProtKB-KW"/>
</dbReference>
<keyword evidence="3" id="KW-0067">ATP-binding</keyword>
<dbReference type="Proteomes" id="UP000278855">
    <property type="component" value="Unassembled WGS sequence"/>
</dbReference>